<organism evidence="8 9">
    <name type="scientific">Candidatus Lloydbacteria bacterium RIFCSPLOWO2_01_FULL_50_20</name>
    <dbReference type="NCBI Taxonomy" id="1798665"/>
    <lineage>
        <taxon>Bacteria</taxon>
        <taxon>Candidatus Lloydiibacteriota</taxon>
    </lineage>
</organism>
<dbReference type="PROSITE" id="PS51463">
    <property type="entry name" value="P_GLUCOSE_ISOMERASE_3"/>
    <property type="match status" value="1"/>
</dbReference>
<dbReference type="InterPro" id="IPR035476">
    <property type="entry name" value="SIS_PGI_1"/>
</dbReference>
<evidence type="ECO:0000256" key="6">
    <source>
        <dbReference type="ARBA" id="ARBA00029321"/>
    </source>
</evidence>
<evidence type="ECO:0000256" key="5">
    <source>
        <dbReference type="ARBA" id="ARBA00023235"/>
    </source>
</evidence>
<dbReference type="PANTHER" id="PTHR11469">
    <property type="entry name" value="GLUCOSE-6-PHOSPHATE ISOMERASE"/>
    <property type="match status" value="1"/>
</dbReference>
<comment type="similarity">
    <text evidence="2 7">Belongs to the GPI family.</text>
</comment>
<dbReference type="InterPro" id="IPR046348">
    <property type="entry name" value="SIS_dom_sf"/>
</dbReference>
<evidence type="ECO:0000313" key="9">
    <source>
        <dbReference type="Proteomes" id="UP000178534"/>
    </source>
</evidence>
<protein>
    <recommendedName>
        <fullName evidence="7">Glucose-6-phosphate isomerase</fullName>
        <ecNumber evidence="7">5.3.1.9</ecNumber>
    </recommendedName>
</protein>
<gene>
    <name evidence="8" type="ORF">A2942_04385</name>
</gene>
<dbReference type="CDD" id="cd05015">
    <property type="entry name" value="SIS_PGI_1"/>
    <property type="match status" value="1"/>
</dbReference>
<name>A0A1G2DCT3_9BACT</name>
<dbReference type="EC" id="5.3.1.9" evidence="7"/>
<dbReference type="PRINTS" id="PR00662">
    <property type="entry name" value="G6PISOMERASE"/>
</dbReference>
<dbReference type="AlphaFoldDB" id="A0A1G2DCT3"/>
<evidence type="ECO:0000256" key="3">
    <source>
        <dbReference type="ARBA" id="ARBA00022432"/>
    </source>
</evidence>
<dbReference type="Proteomes" id="UP000178534">
    <property type="component" value="Unassembled WGS sequence"/>
</dbReference>
<dbReference type="InterPro" id="IPR018189">
    <property type="entry name" value="Phosphoglucose_isomerase_CS"/>
</dbReference>
<comment type="catalytic activity">
    <reaction evidence="6 7">
        <text>alpha-D-glucose 6-phosphate = beta-D-fructose 6-phosphate</text>
        <dbReference type="Rhea" id="RHEA:11816"/>
        <dbReference type="ChEBI" id="CHEBI:57634"/>
        <dbReference type="ChEBI" id="CHEBI:58225"/>
        <dbReference type="EC" id="5.3.1.9"/>
    </reaction>
</comment>
<dbReference type="GO" id="GO:0051156">
    <property type="term" value="P:glucose 6-phosphate metabolic process"/>
    <property type="evidence" value="ECO:0007669"/>
    <property type="project" value="TreeGrafter"/>
</dbReference>
<evidence type="ECO:0000256" key="2">
    <source>
        <dbReference type="ARBA" id="ARBA00006604"/>
    </source>
</evidence>
<sequence length="436" mass="48046">MTKAFSFTAHHTLPVRSHPVLDAYISELIPRLSGNVHSDYHLHEEALRLPLDPDILAQVKKMAKHFATSRLKYVIVIGIGGSNLGTKAVYDALNGSYDLALPRLPKLLFIDTLSGNTIAELNDILAPVEHAQDMLINLISKSGTTVESIANFELIYQMLEKRFPNIASRVVCTTDRGSALWEIGEQRGFGLLQIPAIVGGRYSVFSAVGVFPLFLAGVGMEEFQKGASHMLQSAFSEDREKNFARNSAEELFAAMNEGCSMLNIFHFNPELESLGKWERQLIAESLGKEKDLDGRVVHAGITPIVSIGSTDLHSMAQLYLGGPKDKFTMLIRAEEKTGERITAKGILSPLGVEMAGKGPSEIMEAIYGGVLATYKEHGLPSLEVRLPPVSPYVLGAYMEWRMAVVLYLAKLMNVDPFDQPNVEDYKKVTRAILTKN</sequence>
<dbReference type="UniPathway" id="UPA00109">
    <property type="reaction ID" value="UER00181"/>
</dbReference>
<comment type="pathway">
    <text evidence="1 7">Carbohydrate degradation; glycolysis; D-glyceraldehyde 3-phosphate and glycerone phosphate from D-glucose: step 2/4.</text>
</comment>
<accession>A0A1G2DCT3</accession>
<dbReference type="EMBL" id="MHLP01000037">
    <property type="protein sequence ID" value="OGZ11457.1"/>
    <property type="molecule type" value="Genomic_DNA"/>
</dbReference>
<dbReference type="GO" id="GO:0097367">
    <property type="term" value="F:carbohydrate derivative binding"/>
    <property type="evidence" value="ECO:0007669"/>
    <property type="project" value="InterPro"/>
</dbReference>
<dbReference type="InterPro" id="IPR001672">
    <property type="entry name" value="G6P_Isomerase"/>
</dbReference>
<dbReference type="SUPFAM" id="SSF53697">
    <property type="entry name" value="SIS domain"/>
    <property type="match status" value="1"/>
</dbReference>
<dbReference type="STRING" id="1798665.A2942_04385"/>
<keyword evidence="5 7" id="KW-0413">Isomerase</keyword>
<comment type="caution">
    <text evidence="8">The sequence shown here is derived from an EMBL/GenBank/DDBJ whole genome shotgun (WGS) entry which is preliminary data.</text>
</comment>
<dbReference type="GO" id="GO:0006094">
    <property type="term" value="P:gluconeogenesis"/>
    <property type="evidence" value="ECO:0007669"/>
    <property type="project" value="UniProtKB-KW"/>
</dbReference>
<dbReference type="GO" id="GO:0005829">
    <property type="term" value="C:cytosol"/>
    <property type="evidence" value="ECO:0007669"/>
    <property type="project" value="TreeGrafter"/>
</dbReference>
<evidence type="ECO:0000256" key="7">
    <source>
        <dbReference type="RuleBase" id="RU000612"/>
    </source>
</evidence>
<evidence type="ECO:0000313" key="8">
    <source>
        <dbReference type="EMBL" id="OGZ11457.1"/>
    </source>
</evidence>
<dbReference type="Gene3D" id="3.40.50.10490">
    <property type="entry name" value="Glucose-6-phosphate isomerase like protein, domain 1"/>
    <property type="match status" value="2"/>
</dbReference>
<keyword evidence="3 7" id="KW-0312">Gluconeogenesis</keyword>
<evidence type="ECO:0000256" key="4">
    <source>
        <dbReference type="ARBA" id="ARBA00023152"/>
    </source>
</evidence>
<dbReference type="PANTHER" id="PTHR11469:SF1">
    <property type="entry name" value="GLUCOSE-6-PHOSPHATE ISOMERASE"/>
    <property type="match status" value="1"/>
</dbReference>
<dbReference type="GO" id="GO:0004347">
    <property type="term" value="F:glucose-6-phosphate isomerase activity"/>
    <property type="evidence" value="ECO:0007669"/>
    <property type="project" value="UniProtKB-EC"/>
</dbReference>
<dbReference type="PROSITE" id="PS00765">
    <property type="entry name" value="P_GLUCOSE_ISOMERASE_1"/>
    <property type="match status" value="1"/>
</dbReference>
<dbReference type="GO" id="GO:0048029">
    <property type="term" value="F:monosaccharide binding"/>
    <property type="evidence" value="ECO:0007669"/>
    <property type="project" value="TreeGrafter"/>
</dbReference>
<reference evidence="8 9" key="1">
    <citation type="journal article" date="2016" name="Nat. Commun.">
        <title>Thousands of microbial genomes shed light on interconnected biogeochemical processes in an aquifer system.</title>
        <authorList>
            <person name="Anantharaman K."/>
            <person name="Brown C.T."/>
            <person name="Hug L.A."/>
            <person name="Sharon I."/>
            <person name="Castelle C.J."/>
            <person name="Probst A.J."/>
            <person name="Thomas B.C."/>
            <person name="Singh A."/>
            <person name="Wilkins M.J."/>
            <person name="Karaoz U."/>
            <person name="Brodie E.L."/>
            <person name="Williams K.H."/>
            <person name="Hubbard S.S."/>
            <person name="Banfield J.F."/>
        </authorList>
    </citation>
    <scope>NUCLEOTIDE SEQUENCE [LARGE SCALE GENOMIC DNA]</scope>
</reference>
<dbReference type="GO" id="GO:0006096">
    <property type="term" value="P:glycolytic process"/>
    <property type="evidence" value="ECO:0007669"/>
    <property type="project" value="UniProtKB-UniPathway"/>
</dbReference>
<evidence type="ECO:0000256" key="1">
    <source>
        <dbReference type="ARBA" id="ARBA00004926"/>
    </source>
</evidence>
<keyword evidence="4 7" id="KW-0324">Glycolysis</keyword>
<dbReference type="Pfam" id="PF00342">
    <property type="entry name" value="PGI"/>
    <property type="match status" value="1"/>
</dbReference>
<proteinExistence type="inferred from homology"/>